<reference evidence="1" key="1">
    <citation type="journal article" date="2013" name="Lancet">
        <title>First case of E anophelis outbreak in an intensive-care unit.</title>
        <authorList>
            <person name="Teo J."/>
            <person name="Tan S.Y."/>
            <person name="Tay M."/>
            <person name="Ding Y."/>
            <person name="Kjelleberg S."/>
            <person name="Givskov M."/>
            <person name="Lin R.T."/>
            <person name="Yang L."/>
        </authorList>
    </citation>
    <scope>NUCLEOTIDE SEQUENCE [LARGE SCALE GENOMIC DNA]</scope>
    <source>
        <strain evidence="1">NUHP1</strain>
    </source>
</reference>
<protein>
    <recommendedName>
        <fullName evidence="3">Alkyl hydroperoxide reductase subunit C/ Thiol specific antioxidant domain-containing protein</fullName>
    </recommendedName>
</protein>
<dbReference type="RefSeq" id="WP_024564993.1">
    <property type="nucleotide sequence ID" value="NZ_CP007547.1"/>
</dbReference>
<dbReference type="Proteomes" id="UP000028933">
    <property type="component" value="Chromosome"/>
</dbReference>
<dbReference type="EMBL" id="CP007547">
    <property type="protein sequence ID" value="AIL45229.1"/>
    <property type="molecule type" value="Genomic_DNA"/>
</dbReference>
<dbReference type="KEGG" id="eao:BD94_1454"/>
<dbReference type="InterPro" id="IPR036249">
    <property type="entry name" value="Thioredoxin-like_sf"/>
</dbReference>
<gene>
    <name evidence="1" type="ORF">BD94_1454</name>
</gene>
<evidence type="ECO:0000313" key="1">
    <source>
        <dbReference type="EMBL" id="AIL45229.1"/>
    </source>
</evidence>
<dbReference type="PROSITE" id="PS51257">
    <property type="entry name" value="PROKAR_LIPOPROTEIN"/>
    <property type="match status" value="1"/>
</dbReference>
<dbReference type="HOGENOM" id="CLU_1439024_0_0_10"/>
<accession>A0A077EGD8</accession>
<dbReference type="STRING" id="1338011.BD94_1454"/>
<name>A0A077EGD8_9FLAO</name>
<organism evidence="1 2">
    <name type="scientific">Elizabethkingia anophelis NUHP1</name>
    <dbReference type="NCBI Taxonomy" id="1338011"/>
    <lineage>
        <taxon>Bacteria</taxon>
        <taxon>Pseudomonadati</taxon>
        <taxon>Bacteroidota</taxon>
        <taxon>Flavobacteriia</taxon>
        <taxon>Flavobacteriales</taxon>
        <taxon>Weeksellaceae</taxon>
        <taxon>Elizabethkingia</taxon>
    </lineage>
</organism>
<reference evidence="1" key="2">
    <citation type="journal article" date="2015" name="Genome Biol. Evol.">
        <title>Complete Genome Sequence and Transcriptomic Analysis of the Novel Pathogen Elizabethkingia anophelis in Response to Oxidative Stress.</title>
        <authorList>
            <person name="Li Y."/>
            <person name="Liu Y."/>
            <person name="Chew S.C."/>
            <person name="Tay M."/>
            <person name="Salido M.M."/>
            <person name="Teo J."/>
            <person name="Lauro F.M."/>
            <person name="Givskov M."/>
            <person name="Yang L."/>
        </authorList>
    </citation>
    <scope>NUCLEOTIDE SEQUENCE</scope>
    <source>
        <strain evidence="1">NUHP1</strain>
    </source>
</reference>
<proteinExistence type="predicted"/>
<dbReference type="AlphaFoldDB" id="A0A077EGD8"/>
<sequence>MKTLVPFLLSFLFLFTSCKNECDSTRSEIREIMKTWYKKRIEFPSNMEILTNSINSDHQNIEKALVTKKRYTIVHFFTADCDKCVNELKMIQSGLKNMPENKDIDYIFIASAPTKTYVLDAIKKTNFPYPIYYEQQYFSFKTINKFVLLDDIYNTMLLDKNQNLILFGAFYDNDKAKKLYSKAIECGL</sequence>
<dbReference type="Gene3D" id="3.40.30.10">
    <property type="entry name" value="Glutaredoxin"/>
    <property type="match status" value="1"/>
</dbReference>
<evidence type="ECO:0000313" key="2">
    <source>
        <dbReference type="Proteomes" id="UP000028933"/>
    </source>
</evidence>
<evidence type="ECO:0008006" key="3">
    <source>
        <dbReference type="Google" id="ProtNLM"/>
    </source>
</evidence>
<dbReference type="SUPFAM" id="SSF52833">
    <property type="entry name" value="Thioredoxin-like"/>
    <property type="match status" value="1"/>
</dbReference>